<evidence type="ECO:0000256" key="2">
    <source>
        <dbReference type="ARBA" id="ARBA00022448"/>
    </source>
</evidence>
<dbReference type="Gene3D" id="3.40.50.300">
    <property type="entry name" value="P-loop containing nucleotide triphosphate hydrolases"/>
    <property type="match status" value="1"/>
</dbReference>
<keyword evidence="4" id="KW-0547">Nucleotide-binding</keyword>
<dbReference type="CDD" id="cd03293">
    <property type="entry name" value="ABC_NrtD_SsuB_transporters"/>
    <property type="match status" value="1"/>
</dbReference>
<dbReference type="PROSITE" id="PS50893">
    <property type="entry name" value="ABC_TRANSPORTER_2"/>
    <property type="match status" value="1"/>
</dbReference>
<dbReference type="RefSeq" id="WP_324716492.1">
    <property type="nucleotide sequence ID" value="NZ_CP141615.1"/>
</dbReference>
<protein>
    <submittedName>
        <fullName evidence="12">ABC transporter permease subunit</fullName>
    </submittedName>
</protein>
<dbReference type="CDD" id="cd06261">
    <property type="entry name" value="TM_PBP2"/>
    <property type="match status" value="1"/>
</dbReference>
<dbReference type="PROSITE" id="PS00211">
    <property type="entry name" value="ABC_TRANSPORTER_1"/>
    <property type="match status" value="1"/>
</dbReference>
<evidence type="ECO:0000313" key="13">
    <source>
        <dbReference type="Proteomes" id="UP001332192"/>
    </source>
</evidence>
<dbReference type="InterPro" id="IPR050166">
    <property type="entry name" value="ABC_transporter_ATP-bind"/>
</dbReference>
<dbReference type="PROSITE" id="PS50928">
    <property type="entry name" value="ABC_TM1"/>
    <property type="match status" value="1"/>
</dbReference>
<feature type="transmembrane region" description="Helical" evidence="8">
    <location>
        <begin position="134"/>
        <end position="153"/>
    </location>
</feature>
<feature type="compositionally biased region" description="Polar residues" evidence="9">
    <location>
        <begin position="287"/>
        <end position="299"/>
    </location>
</feature>
<evidence type="ECO:0000256" key="4">
    <source>
        <dbReference type="ARBA" id="ARBA00022741"/>
    </source>
</evidence>
<dbReference type="Gene3D" id="1.10.3720.10">
    <property type="entry name" value="MetI-like"/>
    <property type="match status" value="1"/>
</dbReference>
<feature type="transmembrane region" description="Helical" evidence="8">
    <location>
        <begin position="75"/>
        <end position="95"/>
    </location>
</feature>
<dbReference type="PANTHER" id="PTHR42788:SF2">
    <property type="entry name" value="ABC TRANSPORTER ATP-BINDING PROTEIN"/>
    <property type="match status" value="1"/>
</dbReference>
<feature type="transmembrane region" description="Helical" evidence="8">
    <location>
        <begin position="187"/>
        <end position="210"/>
    </location>
</feature>
<dbReference type="InterPro" id="IPR017871">
    <property type="entry name" value="ABC_transporter-like_CS"/>
</dbReference>
<name>A0ABZ1BX78_9FIRM</name>
<evidence type="ECO:0000256" key="7">
    <source>
        <dbReference type="ARBA" id="ARBA00023136"/>
    </source>
</evidence>
<dbReference type="Proteomes" id="UP001332192">
    <property type="component" value="Chromosome"/>
</dbReference>
<dbReference type="InterPro" id="IPR035906">
    <property type="entry name" value="MetI-like_sf"/>
</dbReference>
<keyword evidence="5" id="KW-0067">ATP-binding</keyword>
<keyword evidence="7 8" id="KW-0472">Membrane</keyword>
<comment type="subcellular location">
    <subcellularLocation>
        <location evidence="8">Cell membrane</location>
        <topology evidence="8">Multi-pass membrane protein</topology>
    </subcellularLocation>
    <subcellularLocation>
        <location evidence="1">Membrane</location>
        <topology evidence="1">Multi-pass membrane protein</topology>
    </subcellularLocation>
</comment>
<keyword evidence="2 8" id="KW-0813">Transport</keyword>
<proteinExistence type="inferred from homology"/>
<evidence type="ECO:0000256" key="9">
    <source>
        <dbReference type="SAM" id="MobiDB-lite"/>
    </source>
</evidence>
<evidence type="ECO:0000256" key="6">
    <source>
        <dbReference type="ARBA" id="ARBA00022989"/>
    </source>
</evidence>
<sequence>MQQHLQDRHPGRVAVSLDHGPAVLALLALVGLWEAAVRLGEVSPWVLPAPSRVARALWESRVLLLAHAAPTLVEAAAGTALALWAGALFGAVVHATPLARRALYPLLVGTQSLPVIVVAPLLTIWLGYGILPKVVLVAFTGFFPIAVAVADGLQSAVPEMLRLVRSMGGGGWQLFWKVRVPSALPSFFTGVKVSITYALIAAVVSEWMGASEGLGVFMSRSARAFQTDRLFAAVVGVSALSAALFLAVEGLARFAMPWHYGRAAPRRRRPAATALVAAAEGDGPGNGTETPLSAMSPGAQTSRATLVVEGISKRFRMPSGDEVGVLEGVSLSVRPNELVALIGPSGCGKSTLLHIVAGVEAPDAGHIRLSGSDITGRTGLVRLMPQQDLLMPWRTVLGNCLMGPEVQRRNLAAARARALAMLPLFGLSGFEHVYPALLSGGMRQRASLLRTVLAGEGPLLLDEPFGALDALTRRRMWAWLLHVRARLGVSVLLITHDVEEAVALADRVYVLSPRPARVIAERRVRERPGEPLEARRSQELRHELLEALGVPPSTVAVWGADAVRG</sequence>
<dbReference type="InterPro" id="IPR003439">
    <property type="entry name" value="ABC_transporter-like_ATP-bd"/>
</dbReference>
<dbReference type="SUPFAM" id="SSF52540">
    <property type="entry name" value="P-loop containing nucleoside triphosphate hydrolases"/>
    <property type="match status" value="1"/>
</dbReference>
<keyword evidence="6 8" id="KW-1133">Transmembrane helix</keyword>
<evidence type="ECO:0000256" key="1">
    <source>
        <dbReference type="ARBA" id="ARBA00004141"/>
    </source>
</evidence>
<gene>
    <name evidence="12" type="ORF">U7230_14235</name>
</gene>
<dbReference type="SMART" id="SM00382">
    <property type="entry name" value="AAA"/>
    <property type="match status" value="1"/>
</dbReference>
<dbReference type="EMBL" id="CP141615">
    <property type="protein sequence ID" value="WRP17220.1"/>
    <property type="molecule type" value="Genomic_DNA"/>
</dbReference>
<evidence type="ECO:0000256" key="3">
    <source>
        <dbReference type="ARBA" id="ARBA00022692"/>
    </source>
</evidence>
<evidence type="ECO:0000256" key="5">
    <source>
        <dbReference type="ARBA" id="ARBA00022840"/>
    </source>
</evidence>
<feature type="transmembrane region" description="Helical" evidence="8">
    <location>
        <begin position="230"/>
        <end position="252"/>
    </location>
</feature>
<reference evidence="12 13" key="1">
    <citation type="journal article" date="2024" name="Front. Microbiol.">
        <title>Novel thermophilic genera Geochorda gen. nov. and Carboxydochorda gen. nov. from the deep terrestrial subsurface reveal the ecophysiological diversity in the class Limnochordia.</title>
        <authorList>
            <person name="Karnachuk O.V."/>
            <person name="Lukina A.P."/>
            <person name="Avakyan M.R."/>
            <person name="Kadnikov V.V."/>
            <person name="Begmatov S."/>
            <person name="Beletsky A.V."/>
            <person name="Vlasova K.G."/>
            <person name="Novikov A.A."/>
            <person name="Shcherbakova V.A."/>
            <person name="Mardanov A.V."/>
            <person name="Ravin N.V."/>
        </authorList>
    </citation>
    <scope>NUCLEOTIDE SEQUENCE [LARGE SCALE GENOMIC DNA]</scope>
    <source>
        <strain evidence="12 13">L945</strain>
    </source>
</reference>
<dbReference type="InterPro" id="IPR003593">
    <property type="entry name" value="AAA+_ATPase"/>
</dbReference>
<dbReference type="PANTHER" id="PTHR42788">
    <property type="entry name" value="TAURINE IMPORT ATP-BINDING PROTEIN-RELATED"/>
    <property type="match status" value="1"/>
</dbReference>
<organism evidence="12 13">
    <name type="scientific">Carboxydichorda subterranea</name>
    <dbReference type="NCBI Taxonomy" id="3109565"/>
    <lineage>
        <taxon>Bacteria</taxon>
        <taxon>Bacillati</taxon>
        <taxon>Bacillota</taxon>
        <taxon>Limnochordia</taxon>
        <taxon>Limnochordales</taxon>
        <taxon>Geochordaceae</taxon>
        <taxon>Carboxydichorda</taxon>
    </lineage>
</organism>
<evidence type="ECO:0000313" key="12">
    <source>
        <dbReference type="EMBL" id="WRP17220.1"/>
    </source>
</evidence>
<dbReference type="InterPro" id="IPR027417">
    <property type="entry name" value="P-loop_NTPase"/>
</dbReference>
<keyword evidence="3 8" id="KW-0812">Transmembrane</keyword>
<evidence type="ECO:0000259" key="11">
    <source>
        <dbReference type="PROSITE" id="PS50928"/>
    </source>
</evidence>
<evidence type="ECO:0000259" key="10">
    <source>
        <dbReference type="PROSITE" id="PS50893"/>
    </source>
</evidence>
<feature type="domain" description="ABC transmembrane type-1" evidence="11">
    <location>
        <begin position="68"/>
        <end position="252"/>
    </location>
</feature>
<dbReference type="InterPro" id="IPR000515">
    <property type="entry name" value="MetI-like"/>
</dbReference>
<dbReference type="Pfam" id="PF00528">
    <property type="entry name" value="BPD_transp_1"/>
    <property type="match status" value="1"/>
</dbReference>
<feature type="transmembrane region" description="Helical" evidence="8">
    <location>
        <begin position="102"/>
        <end position="128"/>
    </location>
</feature>
<keyword evidence="13" id="KW-1185">Reference proteome</keyword>
<dbReference type="SUPFAM" id="SSF161098">
    <property type="entry name" value="MetI-like"/>
    <property type="match status" value="1"/>
</dbReference>
<evidence type="ECO:0000256" key="8">
    <source>
        <dbReference type="RuleBase" id="RU363032"/>
    </source>
</evidence>
<comment type="similarity">
    <text evidence="8">Belongs to the binding-protein-dependent transport system permease family.</text>
</comment>
<accession>A0ABZ1BX78</accession>
<dbReference type="Pfam" id="PF00005">
    <property type="entry name" value="ABC_tran"/>
    <property type="match status" value="1"/>
</dbReference>
<feature type="domain" description="ABC transporter" evidence="10">
    <location>
        <begin position="306"/>
        <end position="540"/>
    </location>
</feature>
<feature type="region of interest" description="Disordered" evidence="9">
    <location>
        <begin position="280"/>
        <end position="299"/>
    </location>
</feature>